<name>A0A382IXF0_9ZZZZ</name>
<organism evidence="1">
    <name type="scientific">marine metagenome</name>
    <dbReference type="NCBI Taxonomy" id="408172"/>
    <lineage>
        <taxon>unclassified sequences</taxon>
        <taxon>metagenomes</taxon>
        <taxon>ecological metagenomes</taxon>
    </lineage>
</organism>
<dbReference type="PANTHER" id="PTHR11102:SF160">
    <property type="entry name" value="ERAD-ASSOCIATED E3 UBIQUITIN-PROTEIN LIGASE COMPONENT HRD3"/>
    <property type="match status" value="1"/>
</dbReference>
<gene>
    <name evidence="1" type="ORF">METZ01_LOCUS256437</name>
</gene>
<evidence type="ECO:0000313" key="1">
    <source>
        <dbReference type="EMBL" id="SVC03583.1"/>
    </source>
</evidence>
<dbReference type="PANTHER" id="PTHR11102">
    <property type="entry name" value="SEL-1-LIKE PROTEIN"/>
    <property type="match status" value="1"/>
</dbReference>
<dbReference type="Gene3D" id="1.25.40.10">
    <property type="entry name" value="Tetratricopeptide repeat domain"/>
    <property type="match status" value="1"/>
</dbReference>
<dbReference type="EMBL" id="UINC01069869">
    <property type="protein sequence ID" value="SVC03583.1"/>
    <property type="molecule type" value="Genomic_DNA"/>
</dbReference>
<sequence length="195" mass="22173">MRYLLFAFILLIFFATPLLALGNYEKGIAAFERSDYEEALREFKSLAEQKDPRGQYGLGLMYDLGLGVPTDFAEAVKWYKLSANQGNADAQNNLATMYAEGEGVERDSNKAAKLYEDAAQQGNFDALNNLGVMYLEGTGMPRDYVKAYIWFHLGEMKGDRAAKRNRSFVEKRMTPEEVIKANKLVGEWMRRYVGF</sequence>
<dbReference type="AlphaFoldDB" id="A0A382IXF0"/>
<dbReference type="InterPro" id="IPR011990">
    <property type="entry name" value="TPR-like_helical_dom_sf"/>
</dbReference>
<dbReference type="Pfam" id="PF08238">
    <property type="entry name" value="Sel1"/>
    <property type="match status" value="4"/>
</dbReference>
<reference evidence="1" key="1">
    <citation type="submission" date="2018-05" db="EMBL/GenBank/DDBJ databases">
        <authorList>
            <person name="Lanie J.A."/>
            <person name="Ng W.-L."/>
            <person name="Kazmierczak K.M."/>
            <person name="Andrzejewski T.M."/>
            <person name="Davidsen T.M."/>
            <person name="Wayne K.J."/>
            <person name="Tettelin H."/>
            <person name="Glass J.I."/>
            <person name="Rusch D."/>
            <person name="Podicherti R."/>
            <person name="Tsui H.-C.T."/>
            <person name="Winkler M.E."/>
        </authorList>
    </citation>
    <scope>NUCLEOTIDE SEQUENCE</scope>
</reference>
<dbReference type="InterPro" id="IPR006597">
    <property type="entry name" value="Sel1-like"/>
</dbReference>
<protein>
    <recommendedName>
        <fullName evidence="2">Sel1 repeat family protein</fullName>
    </recommendedName>
</protein>
<proteinExistence type="predicted"/>
<dbReference type="SUPFAM" id="SSF81901">
    <property type="entry name" value="HCP-like"/>
    <property type="match status" value="1"/>
</dbReference>
<dbReference type="SMART" id="SM00671">
    <property type="entry name" value="SEL1"/>
    <property type="match status" value="3"/>
</dbReference>
<evidence type="ECO:0008006" key="2">
    <source>
        <dbReference type="Google" id="ProtNLM"/>
    </source>
</evidence>
<accession>A0A382IXF0</accession>
<dbReference type="InterPro" id="IPR050767">
    <property type="entry name" value="Sel1_AlgK"/>
</dbReference>